<comment type="subcellular location">
    <subcellularLocation>
        <location evidence="1">Cell membrane</location>
        <topology evidence="1">Multi-pass membrane protein</topology>
    </subcellularLocation>
</comment>
<gene>
    <name evidence="9" type="ORF">AOZ06_46635</name>
</gene>
<feature type="transmembrane region" description="Helical" evidence="7">
    <location>
        <begin position="229"/>
        <end position="248"/>
    </location>
</feature>
<dbReference type="PRINTS" id="PR01035">
    <property type="entry name" value="TCRTETA"/>
</dbReference>
<dbReference type="EMBL" id="CP012752">
    <property type="protein sequence ID" value="ALG13354.1"/>
    <property type="molecule type" value="Genomic_DNA"/>
</dbReference>
<feature type="transmembrane region" description="Helical" evidence="7">
    <location>
        <begin position="33"/>
        <end position="54"/>
    </location>
</feature>
<proteinExistence type="predicted"/>
<dbReference type="STRING" id="860235.AOZ06_46635"/>
<feature type="transmembrane region" description="Helical" evidence="7">
    <location>
        <begin position="314"/>
        <end position="340"/>
    </location>
</feature>
<protein>
    <recommendedName>
        <fullName evidence="8">Major facilitator superfamily (MFS) profile domain-containing protein</fullName>
    </recommendedName>
</protein>
<feature type="transmembrane region" description="Helical" evidence="7">
    <location>
        <begin position="7"/>
        <end position="27"/>
    </location>
</feature>
<evidence type="ECO:0000256" key="1">
    <source>
        <dbReference type="ARBA" id="ARBA00004651"/>
    </source>
</evidence>
<feature type="transmembrane region" description="Helical" evidence="7">
    <location>
        <begin position="260"/>
        <end position="278"/>
    </location>
</feature>
<dbReference type="PANTHER" id="PTHR23517">
    <property type="entry name" value="RESISTANCE PROTEIN MDTM, PUTATIVE-RELATED-RELATED"/>
    <property type="match status" value="1"/>
</dbReference>
<evidence type="ECO:0000256" key="2">
    <source>
        <dbReference type="ARBA" id="ARBA00022448"/>
    </source>
</evidence>
<reference evidence="9 10" key="1">
    <citation type="submission" date="2015-07" db="EMBL/GenBank/DDBJ databases">
        <title>Genome sequencing of Kibdelosporangium phytohabitans.</title>
        <authorList>
            <person name="Qin S."/>
            <person name="Xing K."/>
        </authorList>
    </citation>
    <scope>NUCLEOTIDE SEQUENCE [LARGE SCALE GENOMIC DNA]</scope>
    <source>
        <strain evidence="9 10">KLBMP1111</strain>
    </source>
</reference>
<dbReference type="PANTHER" id="PTHR23517:SF2">
    <property type="entry name" value="MULTIDRUG RESISTANCE PROTEIN MDTH"/>
    <property type="match status" value="1"/>
</dbReference>
<dbReference type="KEGG" id="kphy:AOZ06_46635"/>
<sequence>MWVVANGILLLAVCSFAIVPLLALYLTTDLGASAAQVGLVLALSALANQGLQVFIGMAADRVGSRVTLTTGITVACAGYIGFALGPGLAGQLAAGITLGAGRAMLSLVGKVLLLEVAGAGSASALTLRTMVVNAGSALGPALGGLLFGSYRLMLVIGVVVHVVVWLILVPHAVKRPARQRDRVGLRELAGNRRLVGITCASIGFWFLYTQLTVTFPLYVNQAFDLKGGIGLLFALNAVLAVALQFPVLKLLDRWTDSWRALVIGCAVVGSGFLLLALVPAFWALVGFIVLFSVGEIVVVPKLDVLTAEVADTGSVAGAFGFASLGWAAGGFLGSLLGGVAYAAASSTNQMGLFWSSGFVVGCLATAAFAVVAARSRRVRIGVM</sequence>
<dbReference type="GO" id="GO:0022857">
    <property type="term" value="F:transmembrane transporter activity"/>
    <property type="evidence" value="ECO:0007669"/>
    <property type="project" value="InterPro"/>
</dbReference>
<dbReference type="InterPro" id="IPR050171">
    <property type="entry name" value="MFS_Transporters"/>
</dbReference>
<feature type="domain" description="Major facilitator superfamily (MFS) profile" evidence="8">
    <location>
        <begin position="1"/>
        <end position="379"/>
    </location>
</feature>
<dbReference type="AlphaFoldDB" id="A0A0N9I0R3"/>
<keyword evidence="10" id="KW-1185">Reference proteome</keyword>
<accession>A0A0N9I0R3</accession>
<dbReference type="InterPro" id="IPR036259">
    <property type="entry name" value="MFS_trans_sf"/>
</dbReference>
<evidence type="ECO:0000256" key="5">
    <source>
        <dbReference type="ARBA" id="ARBA00022989"/>
    </source>
</evidence>
<dbReference type="Gene3D" id="1.20.1250.20">
    <property type="entry name" value="MFS general substrate transporter like domains"/>
    <property type="match status" value="1"/>
</dbReference>
<keyword evidence="6 7" id="KW-0472">Membrane</keyword>
<evidence type="ECO:0000313" key="9">
    <source>
        <dbReference type="EMBL" id="ALG13354.1"/>
    </source>
</evidence>
<dbReference type="InterPro" id="IPR001958">
    <property type="entry name" value="Tet-R_TetA/multi-R_MdtG-like"/>
</dbReference>
<name>A0A0N9I0R3_9PSEU</name>
<evidence type="ECO:0000256" key="3">
    <source>
        <dbReference type="ARBA" id="ARBA00022475"/>
    </source>
</evidence>
<feature type="transmembrane region" description="Helical" evidence="7">
    <location>
        <begin position="352"/>
        <end position="373"/>
    </location>
</feature>
<dbReference type="InterPro" id="IPR020846">
    <property type="entry name" value="MFS_dom"/>
</dbReference>
<evidence type="ECO:0000256" key="4">
    <source>
        <dbReference type="ARBA" id="ARBA00022692"/>
    </source>
</evidence>
<dbReference type="Proteomes" id="UP000063699">
    <property type="component" value="Chromosome"/>
</dbReference>
<evidence type="ECO:0000256" key="6">
    <source>
        <dbReference type="ARBA" id="ARBA00023136"/>
    </source>
</evidence>
<dbReference type="InterPro" id="IPR011701">
    <property type="entry name" value="MFS"/>
</dbReference>
<feature type="transmembrane region" description="Helical" evidence="7">
    <location>
        <begin position="66"/>
        <end position="86"/>
    </location>
</feature>
<evidence type="ECO:0000259" key="8">
    <source>
        <dbReference type="PROSITE" id="PS50850"/>
    </source>
</evidence>
<dbReference type="PROSITE" id="PS50850">
    <property type="entry name" value="MFS"/>
    <property type="match status" value="1"/>
</dbReference>
<organism evidence="9 10">
    <name type="scientific">Kibdelosporangium phytohabitans</name>
    <dbReference type="NCBI Taxonomy" id="860235"/>
    <lineage>
        <taxon>Bacteria</taxon>
        <taxon>Bacillati</taxon>
        <taxon>Actinomycetota</taxon>
        <taxon>Actinomycetes</taxon>
        <taxon>Pseudonocardiales</taxon>
        <taxon>Pseudonocardiaceae</taxon>
        <taxon>Kibdelosporangium</taxon>
    </lineage>
</organism>
<keyword evidence="2" id="KW-0813">Transport</keyword>
<keyword evidence="4 7" id="KW-0812">Transmembrane</keyword>
<dbReference type="GO" id="GO:0005886">
    <property type="term" value="C:plasma membrane"/>
    <property type="evidence" value="ECO:0007669"/>
    <property type="project" value="UniProtKB-SubCell"/>
</dbReference>
<keyword evidence="5 7" id="KW-1133">Transmembrane helix</keyword>
<evidence type="ECO:0000313" key="10">
    <source>
        <dbReference type="Proteomes" id="UP000063699"/>
    </source>
</evidence>
<feature type="transmembrane region" description="Helical" evidence="7">
    <location>
        <begin position="194"/>
        <end position="217"/>
    </location>
</feature>
<feature type="transmembrane region" description="Helical" evidence="7">
    <location>
        <begin position="284"/>
        <end position="302"/>
    </location>
</feature>
<keyword evidence="3" id="KW-1003">Cell membrane</keyword>
<dbReference type="Pfam" id="PF07690">
    <property type="entry name" value="MFS_1"/>
    <property type="match status" value="1"/>
</dbReference>
<evidence type="ECO:0000256" key="7">
    <source>
        <dbReference type="SAM" id="Phobius"/>
    </source>
</evidence>
<feature type="transmembrane region" description="Helical" evidence="7">
    <location>
        <begin position="152"/>
        <end position="173"/>
    </location>
</feature>
<dbReference type="SUPFAM" id="SSF103473">
    <property type="entry name" value="MFS general substrate transporter"/>
    <property type="match status" value="1"/>
</dbReference>